<dbReference type="EMBL" id="JANBVO010000066">
    <property type="protein sequence ID" value="KAJ9131615.1"/>
    <property type="molecule type" value="Genomic_DNA"/>
</dbReference>
<dbReference type="AlphaFoldDB" id="A0AA38RA45"/>
<feature type="transmembrane region" description="Helical" evidence="2">
    <location>
        <begin position="192"/>
        <end position="210"/>
    </location>
</feature>
<keyword evidence="2" id="KW-1133">Transmembrane helix</keyword>
<dbReference type="PANTHER" id="PTHR37488:SF7">
    <property type="entry name" value="DUF1275 DOMAIN PROTEIN"/>
    <property type="match status" value="1"/>
</dbReference>
<dbReference type="InterPro" id="IPR010699">
    <property type="entry name" value="DUF1275"/>
</dbReference>
<dbReference type="PANTHER" id="PTHR37488">
    <property type="entry name" value="DUF1275 DOMAIN-CONTAINING PROTEIN"/>
    <property type="match status" value="1"/>
</dbReference>
<evidence type="ECO:0000256" key="1">
    <source>
        <dbReference type="SAM" id="MobiDB-lite"/>
    </source>
</evidence>
<dbReference type="Pfam" id="PF06912">
    <property type="entry name" value="DUF1275"/>
    <property type="match status" value="1"/>
</dbReference>
<organism evidence="3 4">
    <name type="scientific">Pleurostoma richardsiae</name>
    <dbReference type="NCBI Taxonomy" id="41990"/>
    <lineage>
        <taxon>Eukaryota</taxon>
        <taxon>Fungi</taxon>
        <taxon>Dikarya</taxon>
        <taxon>Ascomycota</taxon>
        <taxon>Pezizomycotina</taxon>
        <taxon>Sordariomycetes</taxon>
        <taxon>Sordariomycetidae</taxon>
        <taxon>Calosphaeriales</taxon>
        <taxon>Pleurostomataceae</taxon>
        <taxon>Pleurostoma</taxon>
    </lineage>
</organism>
<evidence type="ECO:0000313" key="4">
    <source>
        <dbReference type="Proteomes" id="UP001174694"/>
    </source>
</evidence>
<sequence>MAMAMAPADATAKAADDATPTPAASSALHDPSPKGSLQQLQLQRPDRRSWLEKFTQDINLSYADLPVLACCTCSGLCDSAAFTAGGVFVSMQTGNTIFLALGAASLPVGQSMLWMRSLASIAAFWLGCFCFARAMRLLKPQRKTTLSLCFLVQSAFIFVAAALAETSVVPAFSHKLLGSTGQGVAEDEENNGIILLPLALLAFQFGGQIVTSRVLGFNEVPTNVLTSVYCDLLSDPKLLAPLGANPKRNRRFAAVVLLIAGGISGGWLQRSRAGMSGALWIAGGIKLVIALAWIAWRDKKSPESEKTKGQV</sequence>
<feature type="transmembrane region" description="Helical" evidence="2">
    <location>
        <begin position="146"/>
        <end position="172"/>
    </location>
</feature>
<protein>
    <submittedName>
        <fullName evidence="3">DUF1275 domain-containing protein</fullName>
    </submittedName>
</protein>
<comment type="caution">
    <text evidence="3">The sequence shown here is derived from an EMBL/GenBank/DDBJ whole genome shotgun (WGS) entry which is preliminary data.</text>
</comment>
<proteinExistence type="predicted"/>
<feature type="transmembrane region" description="Helical" evidence="2">
    <location>
        <begin position="252"/>
        <end position="269"/>
    </location>
</feature>
<dbReference type="Proteomes" id="UP001174694">
    <property type="component" value="Unassembled WGS sequence"/>
</dbReference>
<reference evidence="3" key="1">
    <citation type="submission" date="2022-07" db="EMBL/GenBank/DDBJ databases">
        <title>Fungi with potential for degradation of polypropylene.</title>
        <authorList>
            <person name="Gostincar C."/>
        </authorList>
    </citation>
    <scope>NUCLEOTIDE SEQUENCE</scope>
    <source>
        <strain evidence="3">EXF-13308</strain>
    </source>
</reference>
<accession>A0AA38RA45</accession>
<keyword evidence="2" id="KW-0812">Transmembrane</keyword>
<feature type="transmembrane region" description="Helical" evidence="2">
    <location>
        <begin position="275"/>
        <end position="296"/>
    </location>
</feature>
<feature type="transmembrane region" description="Helical" evidence="2">
    <location>
        <begin position="113"/>
        <end position="134"/>
    </location>
</feature>
<feature type="region of interest" description="Disordered" evidence="1">
    <location>
        <begin position="1"/>
        <end position="41"/>
    </location>
</feature>
<keyword evidence="2" id="KW-0472">Membrane</keyword>
<keyword evidence="4" id="KW-1185">Reference proteome</keyword>
<evidence type="ECO:0000313" key="3">
    <source>
        <dbReference type="EMBL" id="KAJ9131615.1"/>
    </source>
</evidence>
<gene>
    <name evidence="3" type="ORF">NKR23_g11670</name>
</gene>
<evidence type="ECO:0000256" key="2">
    <source>
        <dbReference type="SAM" id="Phobius"/>
    </source>
</evidence>
<name>A0AA38RA45_9PEZI</name>
<feature type="compositionally biased region" description="Low complexity" evidence="1">
    <location>
        <begin position="1"/>
        <end position="24"/>
    </location>
</feature>